<evidence type="ECO:0000313" key="2">
    <source>
        <dbReference type="EMBL" id="MBB1162038.1"/>
    </source>
</evidence>
<organism evidence="2 3">
    <name type="scientific">Aquariibacter albus</name>
    <dbReference type="NCBI Taxonomy" id="2759899"/>
    <lineage>
        <taxon>Bacteria</taxon>
        <taxon>Pseudomonadati</taxon>
        <taxon>Pseudomonadota</taxon>
        <taxon>Betaproteobacteria</taxon>
        <taxon>Burkholderiales</taxon>
        <taxon>Sphaerotilaceae</taxon>
        <taxon>Aquariibacter</taxon>
    </lineage>
</organism>
<comment type="caution">
    <text evidence="2">The sequence shown here is derived from an EMBL/GenBank/DDBJ whole genome shotgun (WGS) entry which is preliminary data.</text>
</comment>
<feature type="region of interest" description="Disordered" evidence="1">
    <location>
        <begin position="89"/>
        <end position="108"/>
    </location>
</feature>
<feature type="region of interest" description="Disordered" evidence="1">
    <location>
        <begin position="113"/>
        <end position="174"/>
    </location>
</feature>
<feature type="region of interest" description="Disordered" evidence="1">
    <location>
        <begin position="49"/>
        <end position="77"/>
    </location>
</feature>
<feature type="compositionally biased region" description="Low complexity" evidence="1">
    <location>
        <begin position="89"/>
        <end position="100"/>
    </location>
</feature>
<keyword evidence="3" id="KW-1185">Reference proteome</keyword>
<dbReference type="AlphaFoldDB" id="A0A839HR15"/>
<dbReference type="EMBL" id="JACIVI010000002">
    <property type="protein sequence ID" value="MBB1162038.1"/>
    <property type="molecule type" value="Genomic_DNA"/>
</dbReference>
<evidence type="ECO:0000256" key="1">
    <source>
        <dbReference type="SAM" id="MobiDB-lite"/>
    </source>
</evidence>
<dbReference type="RefSeq" id="WP_182663551.1">
    <property type="nucleotide sequence ID" value="NZ_JACIVI010000002.1"/>
</dbReference>
<name>A0A839HR15_9BURK</name>
<reference evidence="2 3" key="1">
    <citation type="submission" date="2020-08" db="EMBL/GenBank/DDBJ databases">
        <title>Aquariorum lacteus gen. nov., sp. nov., a new member of the family Comamonadaceae, isolated from freshwater aquarium.</title>
        <authorList>
            <person name="Chun S.-J."/>
        </authorList>
    </citation>
    <scope>NUCLEOTIDE SEQUENCE [LARGE SCALE GENOMIC DNA]</scope>
    <source>
        <strain evidence="2 3">SJAQ100</strain>
    </source>
</reference>
<sequence>MNPSRRARPSCLLPLLALLLVAIVLQALGLASRHGALHGLHLHLPLEQPPDPASVPAQAGAGELPLPSLSWPPGPDRPALAREIGDDQTQAHAQAHAQGLADHRHALQQRDWLGLGSDSGEDGRSTSPVWHPPQAGPGPLAAAPGVALRRGPSPAEAWADWRQAPPQRPPRAPA</sequence>
<accession>A0A839HR15</accession>
<proteinExistence type="predicted"/>
<feature type="compositionally biased region" description="Low complexity" evidence="1">
    <location>
        <begin position="137"/>
        <end position="152"/>
    </location>
</feature>
<dbReference type="Proteomes" id="UP000586093">
    <property type="component" value="Unassembled WGS sequence"/>
</dbReference>
<evidence type="ECO:0000313" key="3">
    <source>
        <dbReference type="Proteomes" id="UP000586093"/>
    </source>
</evidence>
<protein>
    <submittedName>
        <fullName evidence="2">Uncharacterized protein</fullName>
    </submittedName>
</protein>
<gene>
    <name evidence="2" type="ORF">H4F90_08600</name>
</gene>